<dbReference type="SUPFAM" id="SSF47203">
    <property type="entry name" value="Acyl-CoA dehydrogenase C-terminal domain-like"/>
    <property type="match status" value="1"/>
</dbReference>
<dbReference type="OrthoDB" id="9770681at2"/>
<dbReference type="InterPro" id="IPR006089">
    <property type="entry name" value="Acyl-CoA_DH_CS"/>
</dbReference>
<evidence type="ECO:0000256" key="10">
    <source>
        <dbReference type="ARBA" id="ARBA00066361"/>
    </source>
</evidence>
<dbReference type="STRING" id="1399968.CI15_07330"/>
<dbReference type="Pfam" id="PF02771">
    <property type="entry name" value="Acyl-CoA_dh_N"/>
    <property type="match status" value="1"/>
</dbReference>
<dbReference type="InterPro" id="IPR009100">
    <property type="entry name" value="AcylCoA_DH/oxidase_NM_dom_sf"/>
</dbReference>
<dbReference type="InterPro" id="IPR037069">
    <property type="entry name" value="AcylCoA_DH/ox_N_sf"/>
</dbReference>
<dbReference type="InterPro" id="IPR046373">
    <property type="entry name" value="Acyl-CoA_Oxase/DH_mid-dom_sf"/>
</dbReference>
<gene>
    <name evidence="18" type="ORF">CI15_07330</name>
</gene>
<evidence type="ECO:0000256" key="12">
    <source>
        <dbReference type="ARBA" id="ARBA00067292"/>
    </source>
</evidence>
<dbReference type="Proteomes" id="UP000075613">
    <property type="component" value="Unassembled WGS sequence"/>
</dbReference>
<dbReference type="FunFam" id="1.20.140.10:FF:000004">
    <property type="entry name" value="Acyl-CoA dehydrogenase FadE25"/>
    <property type="match status" value="1"/>
</dbReference>
<keyword evidence="5" id="KW-0274">FAD</keyword>
<dbReference type="Gene3D" id="1.10.540.10">
    <property type="entry name" value="Acyl-CoA dehydrogenase/oxidase, N-terminal domain"/>
    <property type="match status" value="1"/>
</dbReference>
<feature type="domain" description="Acyl-CoA dehydrogenase/oxidase C-terminal" evidence="15">
    <location>
        <begin position="227"/>
        <end position="375"/>
    </location>
</feature>
<evidence type="ECO:0000259" key="15">
    <source>
        <dbReference type="Pfam" id="PF00441"/>
    </source>
</evidence>
<keyword evidence="4" id="KW-0378">Hydrolase</keyword>
<evidence type="ECO:0000259" key="17">
    <source>
        <dbReference type="Pfam" id="PF02771"/>
    </source>
</evidence>
<dbReference type="Gene3D" id="2.40.110.10">
    <property type="entry name" value="Butyryl-CoA Dehydrogenase, subunit A, domain 2"/>
    <property type="match status" value="1"/>
</dbReference>
<dbReference type="InterPro" id="IPR006091">
    <property type="entry name" value="Acyl-CoA_Oxase/DH_mid-dom"/>
</dbReference>
<protein>
    <recommendedName>
        <fullName evidence="13">3-sulfinopropanoyl-CoA desulfinase</fullName>
        <ecNumber evidence="10">1.3.8.11</ecNumber>
        <ecNumber evidence="11">3.13.1.4</ecNumber>
    </recommendedName>
    <alternativeName>
        <fullName evidence="14">3-sulfinopropionyl coenzyme A desulfinase</fullName>
    </alternativeName>
    <alternativeName>
        <fullName evidence="12">Cyclohexane-1-carbonyl-CoA dehydrogenase</fullName>
    </alternativeName>
</protein>
<feature type="domain" description="Acyl-CoA oxidase/dehydrogenase middle" evidence="16">
    <location>
        <begin position="120"/>
        <end position="215"/>
    </location>
</feature>
<keyword evidence="19" id="KW-1185">Reference proteome</keyword>
<dbReference type="PANTHER" id="PTHR43884:SF12">
    <property type="entry name" value="ISOVALERYL-COA DEHYDROGENASE, MITOCHONDRIAL-RELATED"/>
    <property type="match status" value="1"/>
</dbReference>
<dbReference type="FunFam" id="1.10.540.10:FF:000002">
    <property type="entry name" value="Acyl-CoA dehydrogenase FadE19"/>
    <property type="match status" value="1"/>
</dbReference>
<sequence length="376" mass="40211">MVLDQDHLMVRDALRTFVREAITPYAAQWDRERTFPRDVHRQLAELGAYGVLVPEAHGGAGMDALALALILEEIAAGDGGTSTAISVNNCPVCSILLTYGNDAQKRDWLTPLARGEMLGAFCLTEPQAGSDASALRTTATRDGDAYVLNGVKQFITSGKNGDVAIVMAVTDKAAGKRGISAFIVPTNSPGYVVARVEDKLGQHSSDTAQIVFEDCRVPTANLIGAEGEGYRIALSGLEGGRIGIAAQSVGMARAAFEAALTYAKERESFGAPLFSHQAIQFRLADMATQLEAARQLIWHAASLKDAGQPCLTEAAMAKLFASEAAERICSAALQIHGGYGYLSDFPVERIYRDVRVCQIYEGTSDIQKILIARGLN</sequence>
<evidence type="ECO:0000259" key="16">
    <source>
        <dbReference type="Pfam" id="PF02770"/>
    </source>
</evidence>
<dbReference type="GO" id="GO:0016787">
    <property type="term" value="F:hydrolase activity"/>
    <property type="evidence" value="ECO:0007669"/>
    <property type="project" value="UniProtKB-KW"/>
</dbReference>
<organism evidence="18 19">
    <name type="scientific">Paraburkholderia monticola</name>
    <dbReference type="NCBI Taxonomy" id="1399968"/>
    <lineage>
        <taxon>Bacteria</taxon>
        <taxon>Pseudomonadati</taxon>
        <taxon>Pseudomonadota</taxon>
        <taxon>Betaproteobacteria</taxon>
        <taxon>Burkholderiales</taxon>
        <taxon>Burkholderiaceae</taxon>
        <taxon>Paraburkholderia</taxon>
    </lineage>
</organism>
<feature type="domain" description="Acyl-CoA dehydrogenase/oxidase N-terminal" evidence="17">
    <location>
        <begin position="5"/>
        <end position="116"/>
    </location>
</feature>
<proteinExistence type="inferred from homology"/>
<evidence type="ECO:0000313" key="19">
    <source>
        <dbReference type="Proteomes" id="UP000075613"/>
    </source>
</evidence>
<comment type="cofactor">
    <cofactor evidence="1">
        <name>FAD</name>
        <dbReference type="ChEBI" id="CHEBI:57692"/>
    </cofactor>
</comment>
<evidence type="ECO:0000256" key="14">
    <source>
        <dbReference type="ARBA" id="ARBA00075603"/>
    </source>
</evidence>
<evidence type="ECO:0000256" key="7">
    <source>
        <dbReference type="ARBA" id="ARBA00052938"/>
    </source>
</evidence>
<keyword evidence="3" id="KW-0285">Flavoprotein</keyword>
<dbReference type="InterPro" id="IPR009075">
    <property type="entry name" value="AcylCo_DH/oxidase_C"/>
</dbReference>
<evidence type="ECO:0000256" key="8">
    <source>
        <dbReference type="ARBA" id="ARBA00058152"/>
    </source>
</evidence>
<comment type="subunit">
    <text evidence="9">Homotrimer or homotetramer.</text>
</comment>
<comment type="catalytic activity">
    <reaction evidence="7">
        <text>3-sulfinopropanoyl-CoA + H2O = propanoyl-CoA + sulfite + H(+)</text>
        <dbReference type="Rhea" id="RHEA:41624"/>
        <dbReference type="ChEBI" id="CHEBI:15377"/>
        <dbReference type="ChEBI" id="CHEBI:15378"/>
        <dbReference type="ChEBI" id="CHEBI:17359"/>
        <dbReference type="ChEBI" id="CHEBI:57392"/>
        <dbReference type="ChEBI" id="CHEBI:78349"/>
        <dbReference type="EC" id="3.13.1.4"/>
    </reaction>
    <physiologicalReaction direction="left-to-right" evidence="7">
        <dbReference type="Rhea" id="RHEA:41625"/>
    </physiologicalReaction>
</comment>
<dbReference type="EC" id="1.3.8.11" evidence="10"/>
<dbReference type="Pfam" id="PF02770">
    <property type="entry name" value="Acyl-CoA_dh_M"/>
    <property type="match status" value="1"/>
</dbReference>
<dbReference type="PROSITE" id="PS00073">
    <property type="entry name" value="ACYL_COA_DH_2"/>
    <property type="match status" value="1"/>
</dbReference>
<dbReference type="SUPFAM" id="SSF56645">
    <property type="entry name" value="Acyl-CoA dehydrogenase NM domain-like"/>
    <property type="match status" value="1"/>
</dbReference>
<evidence type="ECO:0000256" key="3">
    <source>
        <dbReference type="ARBA" id="ARBA00022630"/>
    </source>
</evidence>
<keyword evidence="6" id="KW-0560">Oxidoreductase</keyword>
<dbReference type="EMBL" id="LRBG01000004">
    <property type="protein sequence ID" value="KXU89979.1"/>
    <property type="molecule type" value="Genomic_DNA"/>
</dbReference>
<dbReference type="Gene3D" id="1.20.140.10">
    <property type="entry name" value="Butyryl-CoA Dehydrogenase, subunit A, domain 3"/>
    <property type="match status" value="1"/>
</dbReference>
<evidence type="ECO:0000256" key="6">
    <source>
        <dbReference type="ARBA" id="ARBA00023002"/>
    </source>
</evidence>
<dbReference type="RefSeq" id="WP_062125666.1">
    <property type="nucleotide sequence ID" value="NZ_LRBG01000004.1"/>
</dbReference>
<dbReference type="EC" id="3.13.1.4" evidence="11"/>
<dbReference type="PANTHER" id="PTHR43884">
    <property type="entry name" value="ACYL-COA DEHYDROGENASE"/>
    <property type="match status" value="1"/>
</dbReference>
<evidence type="ECO:0000256" key="1">
    <source>
        <dbReference type="ARBA" id="ARBA00001974"/>
    </source>
</evidence>
<comment type="similarity">
    <text evidence="2">Belongs to the acyl-CoA dehydrogenase family.</text>
</comment>
<name>A0A149PYA1_9BURK</name>
<dbReference type="AlphaFoldDB" id="A0A149PYA1"/>
<dbReference type="GO" id="GO:0003995">
    <property type="term" value="F:acyl-CoA dehydrogenase activity"/>
    <property type="evidence" value="ECO:0007669"/>
    <property type="project" value="InterPro"/>
</dbReference>
<evidence type="ECO:0000256" key="5">
    <source>
        <dbReference type="ARBA" id="ARBA00022827"/>
    </source>
</evidence>
<accession>A0A149PYA1</accession>
<evidence type="ECO:0000256" key="11">
    <source>
        <dbReference type="ARBA" id="ARBA00066461"/>
    </source>
</evidence>
<reference evidence="18 19" key="1">
    <citation type="journal article" date="2015" name="Int. J. Syst. Evol. Microbiol.">
        <title>Burkholderia monticola sp. nov., isolated from mountain soil.</title>
        <authorList>
            <person name="Baek I."/>
            <person name="Seo B."/>
            <person name="Lee I."/>
            <person name="Yi H."/>
            <person name="Chun J."/>
        </authorList>
    </citation>
    <scope>NUCLEOTIDE SEQUENCE [LARGE SCALE GENOMIC DNA]</scope>
    <source>
        <strain evidence="18 19">JC2948</strain>
    </source>
</reference>
<comment type="caution">
    <text evidence="18">The sequence shown here is derived from an EMBL/GenBank/DDBJ whole genome shotgun (WGS) entry which is preliminary data.</text>
</comment>
<comment type="function">
    <text evidence="8">Catalyzes the conversion 3-sulfinopropanoyl-CoA (3SP-CoA) to propanoyl-CoA by abstraction of sulfite. Does not show dehydrogenase activity.</text>
</comment>
<dbReference type="InterPro" id="IPR036250">
    <property type="entry name" value="AcylCo_DH-like_C"/>
</dbReference>
<dbReference type="InterPro" id="IPR013786">
    <property type="entry name" value="AcylCoA_DH/ox_N"/>
</dbReference>
<evidence type="ECO:0000256" key="13">
    <source>
        <dbReference type="ARBA" id="ARBA00068311"/>
    </source>
</evidence>
<evidence type="ECO:0000256" key="9">
    <source>
        <dbReference type="ARBA" id="ARBA00065214"/>
    </source>
</evidence>
<dbReference type="PROSITE" id="PS00072">
    <property type="entry name" value="ACYL_COA_DH_1"/>
    <property type="match status" value="1"/>
</dbReference>
<dbReference type="GO" id="GO:0050660">
    <property type="term" value="F:flavin adenine dinucleotide binding"/>
    <property type="evidence" value="ECO:0007669"/>
    <property type="project" value="InterPro"/>
</dbReference>
<dbReference type="PIRSF" id="PIRSF016578">
    <property type="entry name" value="HsaA"/>
    <property type="match status" value="1"/>
</dbReference>
<dbReference type="Pfam" id="PF00441">
    <property type="entry name" value="Acyl-CoA_dh_1"/>
    <property type="match status" value="1"/>
</dbReference>
<evidence type="ECO:0000256" key="4">
    <source>
        <dbReference type="ARBA" id="ARBA00022801"/>
    </source>
</evidence>
<evidence type="ECO:0000313" key="18">
    <source>
        <dbReference type="EMBL" id="KXU89979.1"/>
    </source>
</evidence>
<dbReference type="FunFam" id="2.40.110.10:FF:000009">
    <property type="entry name" value="Acyl-CoA dehydrogenase"/>
    <property type="match status" value="1"/>
</dbReference>
<evidence type="ECO:0000256" key="2">
    <source>
        <dbReference type="ARBA" id="ARBA00009347"/>
    </source>
</evidence>